<dbReference type="SUPFAM" id="SSF50814">
    <property type="entry name" value="Lipocalins"/>
    <property type="match status" value="1"/>
</dbReference>
<accession>A0AAV6VBT9</accession>
<comment type="similarity">
    <text evidence="5">Belongs to the calycin superfamily. Lipocalin family.</text>
</comment>
<dbReference type="InterPro" id="IPR012674">
    <property type="entry name" value="Calycin"/>
</dbReference>
<evidence type="ECO:0000313" key="7">
    <source>
        <dbReference type="Proteomes" id="UP000827092"/>
    </source>
</evidence>
<dbReference type="GO" id="GO:0006629">
    <property type="term" value="P:lipid metabolic process"/>
    <property type="evidence" value="ECO:0007669"/>
    <property type="project" value="TreeGrafter"/>
</dbReference>
<dbReference type="PIRSF" id="PIRSF036893">
    <property type="entry name" value="Lipocalin_ApoD"/>
    <property type="match status" value="1"/>
</dbReference>
<keyword evidence="7" id="KW-1185">Reference proteome</keyword>
<protein>
    <recommendedName>
        <fullName evidence="8">Lipocalin/cytosolic fatty-acid binding domain-containing protein</fullName>
    </recommendedName>
</protein>
<dbReference type="InterPro" id="IPR022272">
    <property type="entry name" value="Lipocalin_CS"/>
</dbReference>
<dbReference type="PROSITE" id="PS00213">
    <property type="entry name" value="LIPOCALIN"/>
    <property type="match status" value="1"/>
</dbReference>
<dbReference type="InterPro" id="IPR022271">
    <property type="entry name" value="Lipocalin_ApoD"/>
</dbReference>
<evidence type="ECO:0000256" key="1">
    <source>
        <dbReference type="ARBA" id="ARBA00004613"/>
    </source>
</evidence>
<dbReference type="GO" id="GO:0000302">
    <property type="term" value="P:response to reactive oxygen species"/>
    <property type="evidence" value="ECO:0007669"/>
    <property type="project" value="TreeGrafter"/>
</dbReference>
<evidence type="ECO:0008006" key="8">
    <source>
        <dbReference type="Google" id="ProtNLM"/>
    </source>
</evidence>
<keyword evidence="2" id="KW-0964">Secreted</keyword>
<comment type="caution">
    <text evidence="6">The sequence shown here is derived from an EMBL/GenBank/DDBJ whole genome shotgun (WGS) entry which is preliminary data.</text>
</comment>
<dbReference type="PANTHER" id="PTHR10612">
    <property type="entry name" value="APOLIPOPROTEIN D"/>
    <property type="match status" value="1"/>
</dbReference>
<feature type="signal peptide" evidence="5">
    <location>
        <begin position="1"/>
        <end position="17"/>
    </location>
</feature>
<evidence type="ECO:0000256" key="4">
    <source>
        <dbReference type="ARBA" id="ARBA00034121"/>
    </source>
</evidence>
<dbReference type="Pfam" id="PF03973">
    <property type="entry name" value="Triabin"/>
    <property type="match status" value="1"/>
</dbReference>
<dbReference type="PRINTS" id="PR00179">
    <property type="entry name" value="LIPOCALIN"/>
</dbReference>
<evidence type="ECO:0000256" key="2">
    <source>
        <dbReference type="ARBA" id="ARBA00022525"/>
    </source>
</evidence>
<dbReference type="GO" id="GO:0030682">
    <property type="term" value="P:symbiont-mediated perturbation of host defenses"/>
    <property type="evidence" value="ECO:0007669"/>
    <property type="project" value="InterPro"/>
</dbReference>
<evidence type="ECO:0000313" key="6">
    <source>
        <dbReference type="EMBL" id="KAG8193957.1"/>
    </source>
</evidence>
<dbReference type="InterPro" id="IPR005657">
    <property type="entry name" value="Triabi/Procalin"/>
</dbReference>
<comment type="similarity">
    <text evidence="4">Belongs to the calycin superfamily. Triabin family.</text>
</comment>
<comment type="subcellular location">
    <subcellularLocation>
        <location evidence="1">Secreted</location>
    </subcellularLocation>
</comment>
<dbReference type="PANTHER" id="PTHR10612:SF34">
    <property type="entry name" value="APOLIPOPROTEIN D"/>
    <property type="match status" value="1"/>
</dbReference>
<keyword evidence="3 5" id="KW-0732">Signal</keyword>
<dbReference type="GO" id="GO:0005737">
    <property type="term" value="C:cytoplasm"/>
    <property type="evidence" value="ECO:0007669"/>
    <property type="project" value="TreeGrafter"/>
</dbReference>
<proteinExistence type="inferred from homology"/>
<organism evidence="6 7">
    <name type="scientific">Oedothorax gibbosus</name>
    <dbReference type="NCBI Taxonomy" id="931172"/>
    <lineage>
        <taxon>Eukaryota</taxon>
        <taxon>Metazoa</taxon>
        <taxon>Ecdysozoa</taxon>
        <taxon>Arthropoda</taxon>
        <taxon>Chelicerata</taxon>
        <taxon>Arachnida</taxon>
        <taxon>Araneae</taxon>
        <taxon>Araneomorphae</taxon>
        <taxon>Entelegynae</taxon>
        <taxon>Araneoidea</taxon>
        <taxon>Linyphiidae</taxon>
        <taxon>Erigoninae</taxon>
        <taxon>Oedothorax</taxon>
    </lineage>
</organism>
<dbReference type="EMBL" id="JAFNEN010000112">
    <property type="protein sequence ID" value="KAG8193957.1"/>
    <property type="molecule type" value="Genomic_DNA"/>
</dbReference>
<evidence type="ECO:0000256" key="5">
    <source>
        <dbReference type="PIRNR" id="PIRNR036893"/>
    </source>
</evidence>
<gene>
    <name evidence="6" type="ORF">JTE90_013654</name>
</gene>
<dbReference type="AlphaFoldDB" id="A0AAV6VBT9"/>
<name>A0AAV6VBT9_9ARAC</name>
<reference evidence="6 7" key="1">
    <citation type="journal article" date="2022" name="Nat. Ecol. Evol.">
        <title>A masculinizing supergene underlies an exaggerated male reproductive morph in a spider.</title>
        <authorList>
            <person name="Hendrickx F."/>
            <person name="De Corte Z."/>
            <person name="Sonet G."/>
            <person name="Van Belleghem S.M."/>
            <person name="Kostlbacher S."/>
            <person name="Vangestel C."/>
        </authorList>
    </citation>
    <scope>NUCLEOTIDE SEQUENCE [LARGE SCALE GENOMIC DNA]</scope>
    <source>
        <strain evidence="6">W744_W776</strain>
    </source>
</reference>
<sequence>MFAQVILVLGLSATALSLHLGMCPEPTLDKAFDLEKFTGTWYLVEVSHNSMEALPKNCSQFLIENITDTEASVMHKFKSRITKKWDTEFFEFTADEKEPGLLKFNVINGTKETLPFHKKFPLRVVDTDYDTYAILLACQELFIFTRQDLYVIARAKSLDDEEKAEIYRILNQKDLAPDPFRQMDHFSEECREDE</sequence>
<dbReference type="GO" id="GO:0005576">
    <property type="term" value="C:extracellular region"/>
    <property type="evidence" value="ECO:0007669"/>
    <property type="project" value="UniProtKB-SubCell"/>
</dbReference>
<evidence type="ECO:0000256" key="3">
    <source>
        <dbReference type="ARBA" id="ARBA00022729"/>
    </source>
</evidence>
<feature type="chain" id="PRO_5043116502" description="Lipocalin/cytosolic fatty-acid binding domain-containing protein" evidence="5">
    <location>
        <begin position="18"/>
        <end position="194"/>
    </location>
</feature>
<dbReference type="Gene3D" id="2.40.128.20">
    <property type="match status" value="1"/>
</dbReference>
<dbReference type="Proteomes" id="UP000827092">
    <property type="component" value="Unassembled WGS sequence"/>
</dbReference>